<evidence type="ECO:0008006" key="3">
    <source>
        <dbReference type="Google" id="ProtNLM"/>
    </source>
</evidence>
<name>A0A3L8RVI4_CHLGU</name>
<organism evidence="1 2">
    <name type="scientific">Chloebia gouldiae</name>
    <name type="common">Gouldian finch</name>
    <name type="synonym">Erythrura gouldiae</name>
    <dbReference type="NCBI Taxonomy" id="44316"/>
    <lineage>
        <taxon>Eukaryota</taxon>
        <taxon>Metazoa</taxon>
        <taxon>Chordata</taxon>
        <taxon>Craniata</taxon>
        <taxon>Vertebrata</taxon>
        <taxon>Euteleostomi</taxon>
        <taxon>Archelosauria</taxon>
        <taxon>Archosauria</taxon>
        <taxon>Dinosauria</taxon>
        <taxon>Saurischia</taxon>
        <taxon>Theropoda</taxon>
        <taxon>Coelurosauria</taxon>
        <taxon>Aves</taxon>
        <taxon>Neognathae</taxon>
        <taxon>Neoaves</taxon>
        <taxon>Telluraves</taxon>
        <taxon>Australaves</taxon>
        <taxon>Passeriformes</taxon>
        <taxon>Passeroidea</taxon>
        <taxon>Passeridae</taxon>
        <taxon>Chloebia</taxon>
    </lineage>
</organism>
<dbReference type="OrthoDB" id="2384430at2759"/>
<dbReference type="InterPro" id="IPR006597">
    <property type="entry name" value="Sel1-like"/>
</dbReference>
<dbReference type="InterPro" id="IPR011990">
    <property type="entry name" value="TPR-like_helical_dom_sf"/>
</dbReference>
<gene>
    <name evidence="1" type="ORF">DV515_00015380</name>
</gene>
<keyword evidence="2" id="KW-1185">Reference proteome</keyword>
<dbReference type="GO" id="GO:0008625">
    <property type="term" value="P:extrinsic apoptotic signaling pathway via death domain receptors"/>
    <property type="evidence" value="ECO:0007669"/>
    <property type="project" value="TreeGrafter"/>
</dbReference>
<reference evidence="1 2" key="1">
    <citation type="journal article" date="2018" name="Proc. R. Soc. B">
        <title>A non-coding region near Follistatin controls head colour polymorphism in the Gouldian finch.</title>
        <authorList>
            <person name="Toomey M.B."/>
            <person name="Marques C.I."/>
            <person name="Andrade P."/>
            <person name="Araujo P.M."/>
            <person name="Sabatino S."/>
            <person name="Gazda M.A."/>
            <person name="Afonso S."/>
            <person name="Lopes R.J."/>
            <person name="Corbo J.C."/>
            <person name="Carneiro M."/>
        </authorList>
    </citation>
    <scope>NUCLEOTIDE SEQUENCE [LARGE SCALE GENOMIC DNA]</scope>
    <source>
        <strain evidence="1">Red01</strain>
        <tissue evidence="1">Muscle</tissue>
    </source>
</reference>
<dbReference type="AlphaFoldDB" id="A0A3L8RVI4"/>
<dbReference type="Gene3D" id="1.25.40.10">
    <property type="entry name" value="Tetratricopeptide repeat domain"/>
    <property type="match status" value="1"/>
</dbReference>
<accession>A0A3L8RVI4</accession>
<dbReference type="SUPFAM" id="SSF81901">
    <property type="entry name" value="HCP-like"/>
    <property type="match status" value="1"/>
</dbReference>
<comment type="caution">
    <text evidence="1">The sequence shown here is derived from an EMBL/GenBank/DDBJ whole genome shotgun (WGS) entry which is preliminary data.</text>
</comment>
<protein>
    <recommendedName>
        <fullName evidence="3">Death domain-containing protein</fullName>
    </recommendedName>
</protein>
<dbReference type="Proteomes" id="UP000276834">
    <property type="component" value="Unassembled WGS sequence"/>
</dbReference>
<evidence type="ECO:0000313" key="1">
    <source>
        <dbReference type="EMBL" id="RLV88700.1"/>
    </source>
</evidence>
<dbReference type="Pfam" id="PF08238">
    <property type="entry name" value="Sel1"/>
    <property type="match status" value="5"/>
</dbReference>
<dbReference type="SMART" id="SM00671">
    <property type="entry name" value="SEL1"/>
    <property type="match status" value="4"/>
</dbReference>
<dbReference type="PANTHER" id="PTHR45011">
    <property type="entry name" value="DAP3-BINDING CELL DEATH ENHANCER 1"/>
    <property type="match status" value="1"/>
</dbReference>
<dbReference type="InterPro" id="IPR052748">
    <property type="entry name" value="ISR_Activator"/>
</dbReference>
<dbReference type="PANTHER" id="PTHR45011:SF1">
    <property type="entry name" value="DAP3-BINDING CELL DEATH ENHANCER 1"/>
    <property type="match status" value="1"/>
</dbReference>
<proteinExistence type="predicted"/>
<dbReference type="EMBL" id="QUSF01000177">
    <property type="protein sequence ID" value="RLV88700.1"/>
    <property type="molecule type" value="Genomic_DNA"/>
</dbReference>
<dbReference type="GO" id="GO:0005739">
    <property type="term" value="C:mitochondrion"/>
    <property type="evidence" value="ECO:0007669"/>
    <property type="project" value="TreeGrafter"/>
</dbReference>
<evidence type="ECO:0000313" key="2">
    <source>
        <dbReference type="Proteomes" id="UP000276834"/>
    </source>
</evidence>
<sequence length="221" mass="24706">MRAGHCRVAFTCFKLAADRGYSKAQFNVGLCYEHGRGTEKDLEKAGFYYCQAASSRHPMAQYRYARYLLQHGPGSLQDRQHKAVALLEQAAGAGITEAQAYLGVFYMRGLQPQEKRGLKYLLQAANSGDAQSRFHVGVCYEQGLGVQQNLAEALRHYRQSAAAGSRQARHRLRAWEQQLQGKSPQCPCYQHSVGWLCVAIMADLGKQESEFSSLGRVFYGM</sequence>